<dbReference type="AlphaFoldDB" id="A0A3D1JGP5"/>
<evidence type="ECO:0000313" key="6">
    <source>
        <dbReference type="Proteomes" id="UP000264141"/>
    </source>
</evidence>
<evidence type="ECO:0000313" key="3">
    <source>
        <dbReference type="EMBL" id="GAP08475.1"/>
    </source>
</evidence>
<evidence type="ECO:0000313" key="5">
    <source>
        <dbReference type="Proteomes" id="UP000253922"/>
    </source>
</evidence>
<reference evidence="4 6" key="3">
    <citation type="journal article" date="2018" name="Nat. Biotechnol.">
        <title>A standardized bacterial taxonomy based on genome phylogeny substantially revises the tree of life.</title>
        <authorList>
            <person name="Parks D.H."/>
            <person name="Chuvochina M."/>
            <person name="Waite D.W."/>
            <person name="Rinke C."/>
            <person name="Skarshewski A."/>
            <person name="Chaumeil P.A."/>
            <person name="Hugenholtz P."/>
        </authorList>
    </citation>
    <scope>NUCLEOTIDE SEQUENCE [LARGE SCALE GENOMIC DNA]</scope>
    <source>
        <strain evidence="4">UBA8781</strain>
    </source>
</reference>
<keyword evidence="2" id="KW-0732">Signal</keyword>
<dbReference type="PROSITE" id="PS51257">
    <property type="entry name" value="PROKAR_LIPOPROTEIN"/>
    <property type="match status" value="1"/>
</dbReference>
<dbReference type="Proteomes" id="UP000253922">
    <property type="component" value="Unassembled WGS sequence"/>
</dbReference>
<name>A0A3D1JGP5_9CHLR</name>
<gene>
    <name evidence="3" type="ORF">ATHL_03380</name>
    <name evidence="4" type="ORF">DEQ80_07825</name>
</gene>
<evidence type="ECO:0000256" key="1">
    <source>
        <dbReference type="SAM" id="MobiDB-lite"/>
    </source>
</evidence>
<evidence type="ECO:0000256" key="2">
    <source>
        <dbReference type="SAM" id="SignalP"/>
    </source>
</evidence>
<feature type="region of interest" description="Disordered" evidence="1">
    <location>
        <begin position="167"/>
        <end position="186"/>
    </location>
</feature>
<evidence type="ECO:0000313" key="4">
    <source>
        <dbReference type="EMBL" id="HCE17751.1"/>
    </source>
</evidence>
<reference evidence="3" key="1">
    <citation type="journal article" date="2015" name="Genome Announc.">
        <title>Draft Genome Sequences of Anaerolinea thermolimosa IMO-1, Bellilinea caldifistulae GOMI-1, Leptolinea tardivitalis YMTK-2, Levilinea saccharolytica KIBI-1, Longilinea arvoryzae KOME-1, Previously Described as Members of the Class Anaerolineae (Chloroflexi).</title>
        <authorList>
            <person name="Matsuura N."/>
            <person name="Tourlousse M.D."/>
            <person name="Ohashi A."/>
            <person name="Hugenholtz P."/>
            <person name="Sekiguchi Y."/>
        </authorList>
    </citation>
    <scope>NUCLEOTIDE SEQUENCE</scope>
    <source>
        <strain evidence="3">IMO-1</strain>
    </source>
</reference>
<dbReference type="RefSeq" id="WP_062196091.1">
    <property type="nucleotide sequence ID" value="NZ_DF967966.1"/>
</dbReference>
<sequence length="205" mass="22227">MAQKVFLWCGAIFAFLTLLVGCGSQPPAQTTETRENTESQWQGKGYGFTWDVPIPEGLQFSGVVHGCTTVEFAARVQVDGPIGDGHTMHMEGSSVMEGVPIAEPGKMIHYYSVDIPMTGNLDYKDADCRIESTLRFLARVDFEKKLATIQEAKSLEGKVTCTRAGISVTSPQPGPSDLPTPENLPVHSLDTKECQQMLETGGSSQ</sequence>
<feature type="signal peptide" evidence="2">
    <location>
        <begin position="1"/>
        <end position="28"/>
    </location>
</feature>
<accession>A0A3D1JGP5</accession>
<keyword evidence="5" id="KW-1185">Reference proteome</keyword>
<feature type="chain" id="PRO_5042708678" evidence="2">
    <location>
        <begin position="29"/>
        <end position="205"/>
    </location>
</feature>
<protein>
    <submittedName>
        <fullName evidence="4">Uncharacterized protein</fullName>
    </submittedName>
</protein>
<reference evidence="5" key="2">
    <citation type="submission" date="2015-07" db="EMBL/GenBank/DDBJ databases">
        <title>Draft Genome Sequences of Anaerolinea thermolimosa IMO-1, Bellilinea caldifistulae GOMI-1, Leptolinea tardivitalis YMTK-2, Levilinea saccharolytica KIBI-1,Longilinea arvoryzae KOME-1, Previously Described as Members of the Anaerolineaceae (Chloroflexi).</title>
        <authorList>
            <person name="Sekiguchi Y."/>
            <person name="Ohashi A."/>
            <person name="Matsuura N."/>
            <person name="Tourlousse M.D."/>
        </authorList>
    </citation>
    <scope>NUCLEOTIDE SEQUENCE [LARGE SCALE GENOMIC DNA]</scope>
    <source>
        <strain evidence="5">IMO-1</strain>
    </source>
</reference>
<proteinExistence type="predicted"/>
<dbReference type="EMBL" id="DF967966">
    <property type="protein sequence ID" value="GAP08475.1"/>
    <property type="molecule type" value="Genomic_DNA"/>
</dbReference>
<dbReference type="EMBL" id="DPBP01000031">
    <property type="protein sequence ID" value="HCE17751.1"/>
    <property type="molecule type" value="Genomic_DNA"/>
</dbReference>
<dbReference type="Proteomes" id="UP000264141">
    <property type="component" value="Unassembled WGS sequence"/>
</dbReference>
<organism evidence="4 6">
    <name type="scientific">Anaerolinea thermolimosa</name>
    <dbReference type="NCBI Taxonomy" id="229919"/>
    <lineage>
        <taxon>Bacteria</taxon>
        <taxon>Bacillati</taxon>
        <taxon>Chloroflexota</taxon>
        <taxon>Anaerolineae</taxon>
        <taxon>Anaerolineales</taxon>
        <taxon>Anaerolineaceae</taxon>
        <taxon>Anaerolinea</taxon>
    </lineage>
</organism>